<dbReference type="Pfam" id="PF01420">
    <property type="entry name" value="Methylase_S"/>
    <property type="match status" value="2"/>
</dbReference>
<evidence type="ECO:0000313" key="5">
    <source>
        <dbReference type="EMBL" id="MDR5589019.1"/>
    </source>
</evidence>
<dbReference type="InterPro" id="IPR000055">
    <property type="entry name" value="Restrct_endonuc_typeI_TRD"/>
</dbReference>
<dbReference type="Gene3D" id="3.90.220.20">
    <property type="entry name" value="DNA methylase specificity domains"/>
    <property type="match status" value="2"/>
</dbReference>
<keyword evidence="6" id="KW-1185">Reference proteome</keyword>
<evidence type="ECO:0000313" key="6">
    <source>
        <dbReference type="Proteomes" id="UP001257234"/>
    </source>
</evidence>
<dbReference type="InterPro" id="IPR052021">
    <property type="entry name" value="Type-I_RS_S_subunit"/>
</dbReference>
<organism evidence="5 6">
    <name type="scientific">Christiangramia sediminicola</name>
    <dbReference type="NCBI Taxonomy" id="3073267"/>
    <lineage>
        <taxon>Bacteria</taxon>
        <taxon>Pseudomonadati</taxon>
        <taxon>Bacteroidota</taxon>
        <taxon>Flavobacteriia</taxon>
        <taxon>Flavobacteriales</taxon>
        <taxon>Flavobacteriaceae</taxon>
        <taxon>Christiangramia</taxon>
    </lineage>
</organism>
<accession>A0ABU1EL16</accession>
<feature type="domain" description="Type I restriction modification DNA specificity" evidence="4">
    <location>
        <begin position="9"/>
        <end position="190"/>
    </location>
</feature>
<dbReference type="CDD" id="cd17278">
    <property type="entry name" value="RMtype1_S_LdeBORF1052P-TRD2-CR2"/>
    <property type="match status" value="1"/>
</dbReference>
<dbReference type="PANTHER" id="PTHR30408">
    <property type="entry name" value="TYPE-1 RESTRICTION ENZYME ECOKI SPECIFICITY PROTEIN"/>
    <property type="match status" value="1"/>
</dbReference>
<protein>
    <submittedName>
        <fullName evidence="5">Restriction endonuclease subunit S</fullName>
        <ecNumber evidence="5">3.1.21.-</ecNumber>
    </submittedName>
</protein>
<keyword evidence="3" id="KW-0238">DNA-binding</keyword>
<dbReference type="InterPro" id="IPR044946">
    <property type="entry name" value="Restrct_endonuc_typeI_TRD_sf"/>
</dbReference>
<evidence type="ECO:0000256" key="3">
    <source>
        <dbReference type="ARBA" id="ARBA00023125"/>
    </source>
</evidence>
<keyword evidence="5" id="KW-0540">Nuclease</keyword>
<keyword evidence="5" id="KW-0378">Hydrolase</keyword>
<dbReference type="GO" id="GO:0004519">
    <property type="term" value="F:endonuclease activity"/>
    <property type="evidence" value="ECO:0007669"/>
    <property type="project" value="UniProtKB-KW"/>
</dbReference>
<dbReference type="GO" id="GO:0016787">
    <property type="term" value="F:hydrolase activity"/>
    <property type="evidence" value="ECO:0007669"/>
    <property type="project" value="UniProtKB-KW"/>
</dbReference>
<gene>
    <name evidence="5" type="ORF">RE431_00100</name>
</gene>
<dbReference type="SUPFAM" id="SSF116734">
    <property type="entry name" value="DNA methylase specificity domain"/>
    <property type="match status" value="2"/>
</dbReference>
<dbReference type="EMBL" id="JAVJIU010000001">
    <property type="protein sequence ID" value="MDR5589019.1"/>
    <property type="molecule type" value="Genomic_DNA"/>
</dbReference>
<dbReference type="PANTHER" id="PTHR30408:SF13">
    <property type="entry name" value="TYPE I RESTRICTION ENZYME HINDI SPECIFICITY SUBUNIT"/>
    <property type="match status" value="1"/>
</dbReference>
<comment type="similarity">
    <text evidence="1">Belongs to the type-I restriction system S methylase family.</text>
</comment>
<sequence length="423" mass="48180">MSINFPNKPDNWKVSEFRRIAELRHGYQFRNYDFTSEGIKIFKITQIKGNATVDISSCSYIDPDRLKKFEGFRINKGDILMALTGATIGKIARYTENETILQNYRVGNFFPLDEDVFSKDYLYHFLRSKNFYNQILAGQTQSAQQNIGKEDINKMSILVPPIKEQKSIASILSALDDKIELNLQMNKTLEEMAMAIYKHWFVDFGPFQDGEFVDSELGEIPKGWEVKNIKEIAEVNSKSISKNSKIDIIEYIDIASVGEGLVENIQPILLSEAPSRARRIISDGDIVWSTVRPNRKSRFLALGFNNRTIVSTGFAVTSPKTVPYSFLYPFTCTENFVDYLVSRATGSSYPAVTGKIFEEAKLVVPTQNILEKYNEIAEPLYLQFSKNNMENQTLTQLRDTLLPKLISGEVRVKDAEKTLSEVL</sequence>
<comment type="caution">
    <text evidence="5">The sequence shown here is derived from an EMBL/GenBank/DDBJ whole genome shotgun (WGS) entry which is preliminary data.</text>
</comment>
<evidence type="ECO:0000256" key="1">
    <source>
        <dbReference type="ARBA" id="ARBA00010923"/>
    </source>
</evidence>
<evidence type="ECO:0000256" key="2">
    <source>
        <dbReference type="ARBA" id="ARBA00022747"/>
    </source>
</evidence>
<reference evidence="6" key="1">
    <citation type="submission" date="2023-07" db="EMBL/GenBank/DDBJ databases">
        <title>Christiangramia sp. SM2212., a novel bacterium of the family Flavobacteriaceae isolated from the sea sediment.</title>
        <authorList>
            <person name="Wang J."/>
            <person name="Zhang X."/>
        </authorList>
    </citation>
    <scope>NUCLEOTIDE SEQUENCE [LARGE SCALE GENOMIC DNA]</scope>
    <source>
        <strain evidence="6">SM2212</strain>
    </source>
</reference>
<dbReference type="Proteomes" id="UP001257234">
    <property type="component" value="Unassembled WGS sequence"/>
</dbReference>
<keyword evidence="2" id="KW-0680">Restriction system</keyword>
<dbReference type="EC" id="3.1.21.-" evidence="5"/>
<name>A0ABU1EL16_9FLAO</name>
<evidence type="ECO:0000259" key="4">
    <source>
        <dbReference type="Pfam" id="PF01420"/>
    </source>
</evidence>
<feature type="domain" description="Type I restriction modification DNA specificity" evidence="4">
    <location>
        <begin position="221"/>
        <end position="375"/>
    </location>
</feature>
<keyword evidence="5" id="KW-0255">Endonuclease</keyword>
<dbReference type="RefSeq" id="WP_309559922.1">
    <property type="nucleotide sequence ID" value="NZ_JAVJIU010000001.1"/>
</dbReference>
<proteinExistence type="inferred from homology"/>